<protein>
    <submittedName>
        <fullName evidence="1">Uncharacterized protein</fullName>
    </submittedName>
</protein>
<reference evidence="1 2" key="1">
    <citation type="submission" date="2018-03" db="EMBL/GenBank/DDBJ databases">
        <title>Phenotypic and genomic properties of Cyclonatronum proteinivorum gen. nov., sp. nov., a haloalkaliphilic bacteroidete from soda lakes possessing Na+-translocating rhodopsin.</title>
        <authorList>
            <person name="Toshchakov S.V."/>
            <person name="Korzhenkov A."/>
            <person name="Samarov N.I."/>
            <person name="Kublanov I.V."/>
            <person name="Muntyan M.S."/>
            <person name="Sorokin D.Y."/>
        </authorList>
    </citation>
    <scope>NUCLEOTIDE SEQUENCE [LARGE SCALE GENOMIC DNA]</scope>
    <source>
        <strain evidence="1 2">Omega</strain>
    </source>
</reference>
<evidence type="ECO:0000313" key="1">
    <source>
        <dbReference type="EMBL" id="AXJ01228.1"/>
    </source>
</evidence>
<organism evidence="1 2">
    <name type="scientific">Cyclonatronum proteinivorum</name>
    <dbReference type="NCBI Taxonomy" id="1457365"/>
    <lineage>
        <taxon>Bacteria</taxon>
        <taxon>Pseudomonadati</taxon>
        <taxon>Balneolota</taxon>
        <taxon>Balneolia</taxon>
        <taxon>Balneolales</taxon>
        <taxon>Cyclonatronaceae</taxon>
        <taxon>Cyclonatronum</taxon>
    </lineage>
</organism>
<dbReference type="EMBL" id="CP027806">
    <property type="protein sequence ID" value="AXJ01228.1"/>
    <property type="molecule type" value="Genomic_DNA"/>
</dbReference>
<dbReference type="AlphaFoldDB" id="A0A345UL76"/>
<sequence length="51" mass="5823">MGTYNLTFFLLIGINKGKDSKTLEVSKTYRVFAAVFFDAVEQRRESSRLCA</sequence>
<proteinExistence type="predicted"/>
<accession>A0A345UL76</accession>
<name>A0A345UL76_9BACT</name>
<gene>
    <name evidence="1" type="ORF">CYPRO_1978</name>
</gene>
<evidence type="ECO:0000313" key="2">
    <source>
        <dbReference type="Proteomes" id="UP000254808"/>
    </source>
</evidence>
<dbReference type="Proteomes" id="UP000254808">
    <property type="component" value="Chromosome"/>
</dbReference>
<dbReference type="KEGG" id="cprv:CYPRO_1978"/>
<keyword evidence="2" id="KW-1185">Reference proteome</keyword>